<dbReference type="Pfam" id="PF09836">
    <property type="entry name" value="DUF2063"/>
    <property type="match status" value="1"/>
</dbReference>
<keyword evidence="3" id="KW-1185">Reference proteome</keyword>
<reference evidence="2 3" key="1">
    <citation type="submission" date="2015-06" db="EMBL/GenBank/DDBJ databases">
        <title>Genome sequence of Pseudoalteromonas aliena.</title>
        <authorList>
            <person name="Xie B.-B."/>
            <person name="Rong J.-C."/>
            <person name="Qin Q.-L."/>
            <person name="Zhang Y.-Z."/>
        </authorList>
    </citation>
    <scope>NUCLEOTIDE SEQUENCE [LARGE SCALE GENOMIC DNA]</scope>
    <source>
        <strain evidence="2 3">SW19</strain>
    </source>
</reference>
<organism evidence="2 3">
    <name type="scientific">Pseudoalteromonas aliena SW19</name>
    <dbReference type="NCBI Taxonomy" id="1314866"/>
    <lineage>
        <taxon>Bacteria</taxon>
        <taxon>Pseudomonadati</taxon>
        <taxon>Pseudomonadota</taxon>
        <taxon>Gammaproteobacteria</taxon>
        <taxon>Alteromonadales</taxon>
        <taxon>Pseudoalteromonadaceae</taxon>
        <taxon>Pseudoalteromonas</taxon>
    </lineage>
</organism>
<accession>A0ABR9DYJ2</accession>
<dbReference type="EMBL" id="AQGU01000025">
    <property type="protein sequence ID" value="MBE0359416.1"/>
    <property type="molecule type" value="Genomic_DNA"/>
</dbReference>
<proteinExistence type="predicted"/>
<gene>
    <name evidence="2" type="ORF">PALI_a0670</name>
</gene>
<evidence type="ECO:0000313" key="3">
    <source>
        <dbReference type="Proteomes" id="UP000648482"/>
    </source>
</evidence>
<comment type="caution">
    <text evidence="2">The sequence shown here is derived from an EMBL/GenBank/DDBJ whole genome shotgun (WGS) entry which is preliminary data.</text>
</comment>
<protein>
    <recommendedName>
        <fullName evidence="1">Putative DNA-binding domain-containing protein</fullName>
    </recommendedName>
</protein>
<name>A0ABR9DYJ2_9GAMM</name>
<sequence>MNEVTLKQTQQWMMTMLVVRGNLKQKVIKASQQANLPLNLLNQNNEKSTFYRRLNIYAAGYVMRLVECLKAEYPFLEKFMGETVFADFAKAYIVTLPSKNSSLYDLGGGFALFLEKTRPGGFCSIEEEAFYSLPAEIARIERAKAEVSLAKGFEVEQEENVTLDFFSLLQQSLTVRTPSCLRLVKLAYPLLPLMQKLESNDEYAMPMAELSFIAFSRINYTLSSLALESWQFEFLKVCQQEPLLSNCIDITSRVSGLDKGDLLARLMFWLPSAIAHGLLKVAY</sequence>
<dbReference type="RefSeq" id="WP_193155546.1">
    <property type="nucleotide sequence ID" value="NZ_AQGU01000025.1"/>
</dbReference>
<evidence type="ECO:0000313" key="2">
    <source>
        <dbReference type="EMBL" id="MBE0359416.1"/>
    </source>
</evidence>
<feature type="domain" description="Putative DNA-binding" evidence="1">
    <location>
        <begin position="31"/>
        <end position="114"/>
    </location>
</feature>
<evidence type="ECO:0000259" key="1">
    <source>
        <dbReference type="Pfam" id="PF09836"/>
    </source>
</evidence>
<dbReference type="InterPro" id="IPR018640">
    <property type="entry name" value="DUF2063"/>
</dbReference>
<dbReference type="Proteomes" id="UP000648482">
    <property type="component" value="Unassembled WGS sequence"/>
</dbReference>